<evidence type="ECO:0000256" key="7">
    <source>
        <dbReference type="SAM" id="Phobius"/>
    </source>
</evidence>
<feature type="domain" description="Cytochrome c-type biogenesis protein H TPR" evidence="8">
    <location>
        <begin position="173"/>
        <end position="287"/>
    </location>
</feature>
<organism evidence="9 10">
    <name type="scientific">Brucella ceti M644/93/1</name>
    <dbReference type="NCBI Taxonomy" id="520459"/>
    <lineage>
        <taxon>Bacteria</taxon>
        <taxon>Pseudomonadati</taxon>
        <taxon>Pseudomonadota</taxon>
        <taxon>Alphaproteobacteria</taxon>
        <taxon>Hyphomicrobiales</taxon>
        <taxon>Brucellaceae</taxon>
        <taxon>Brucella/Ochrobactrum group</taxon>
        <taxon>Brucella</taxon>
    </lineage>
</organism>
<feature type="region of interest" description="Disordered" evidence="6">
    <location>
        <begin position="304"/>
        <end position="325"/>
    </location>
</feature>
<evidence type="ECO:0000256" key="1">
    <source>
        <dbReference type="ARBA" id="ARBA00004196"/>
    </source>
</evidence>
<dbReference type="Proteomes" id="UP000003990">
    <property type="component" value="Unassembled WGS sequence"/>
</dbReference>
<sequence>MRRIALGPNLVQVAGWFFSGQRLRCAAMEFWLVAALLTFAATLAVLLPLTRRRQAALPAEKNDLEVYRDQLREVEADVARGMIDLQSAEQARIEISRRILNAEKAAMAATADGGQGRSGRVLAFVAVLAVPLVAWGIYPLFGAPDMPSMPLAPRLAAAPDRSSVTDLIARAEAHLAQNPGDVRGWDVLAPIYLRLGRASDAVSAYRTSIRIAGENLARILGLGEALTAASGGTVTAEAEKLFKKAAELSPDDIRPQYYLAQGEMQDGHPDRAADRLPAFLDKAPADAPWRGQLEKTIAILRDPASAKQAEAKGPSAEDVEAASTLSAGDRQAMVEGMVQRLDETLRQNGGDIDGWKRLVRSYMILNRRNDAQDALARGMKALQGENRTELQSFATTLGLDVGTAQE</sequence>
<evidence type="ECO:0000256" key="2">
    <source>
        <dbReference type="ARBA" id="ARBA00022737"/>
    </source>
</evidence>
<dbReference type="EMBL" id="DS999671">
    <property type="protein sequence ID" value="EEX97672.1"/>
    <property type="molecule type" value="Genomic_DNA"/>
</dbReference>
<evidence type="ECO:0000256" key="3">
    <source>
        <dbReference type="ARBA" id="ARBA00022748"/>
    </source>
</evidence>
<keyword evidence="2" id="KW-0677">Repeat</keyword>
<keyword evidence="5" id="KW-0175">Coiled coil</keyword>
<evidence type="ECO:0000256" key="6">
    <source>
        <dbReference type="SAM" id="MobiDB-lite"/>
    </source>
</evidence>
<dbReference type="PANTHER" id="PTHR47870:SF1">
    <property type="entry name" value="CYTOCHROME C-TYPE BIOGENESIS PROTEIN CCMH"/>
    <property type="match status" value="1"/>
</dbReference>
<evidence type="ECO:0000256" key="5">
    <source>
        <dbReference type="SAM" id="Coils"/>
    </source>
</evidence>
<reference evidence="9 10" key="1">
    <citation type="submission" date="2008-12" db="EMBL/GenBank/DDBJ databases">
        <title>The Genome Sequence of Brucella ceti M644/93/1.</title>
        <authorList>
            <consortium name="The Broad Institute Genome Sequencing Platform"/>
            <person name="Ward D."/>
            <person name="Young S.K."/>
            <person name="Kodira C.D."/>
            <person name="Zeng Q."/>
            <person name="Koehrsen M."/>
            <person name="Alvarado L."/>
            <person name="Berlin A."/>
            <person name="Borenstein D."/>
            <person name="Chen Z."/>
            <person name="Engels R."/>
            <person name="Freedman E."/>
            <person name="Gellesch M."/>
            <person name="Goldberg J."/>
            <person name="Griggs A."/>
            <person name="Gujja S."/>
            <person name="Heiman D."/>
            <person name="Hepburn T."/>
            <person name="Howarth C."/>
            <person name="Jen D."/>
            <person name="Larson L."/>
            <person name="Lewis B."/>
            <person name="Mehta T."/>
            <person name="Park D."/>
            <person name="Pearson M."/>
            <person name="Roberts A."/>
            <person name="Saif S."/>
            <person name="Shea T."/>
            <person name="Shenoy N."/>
            <person name="Sisk P."/>
            <person name="Stolte C."/>
            <person name="Sykes S."/>
            <person name="Walk T."/>
            <person name="White J."/>
            <person name="Yandava C."/>
            <person name="Whatmore A.M."/>
            <person name="Perrett L.L."/>
            <person name="O'Callaghan D."/>
            <person name="Nusbaum C."/>
            <person name="Galagan J."/>
            <person name="Birren B."/>
        </authorList>
    </citation>
    <scope>NUCLEOTIDE SEQUENCE [LARGE SCALE GENOMIC DNA]</scope>
    <source>
        <strain evidence="9 10">M644/93/1</strain>
    </source>
</reference>
<evidence type="ECO:0000256" key="4">
    <source>
        <dbReference type="ARBA" id="ARBA00022803"/>
    </source>
</evidence>
<keyword evidence="7" id="KW-0472">Membrane</keyword>
<dbReference type="Gene3D" id="1.25.40.10">
    <property type="entry name" value="Tetratricopeptide repeat domain"/>
    <property type="match status" value="1"/>
</dbReference>
<evidence type="ECO:0000313" key="9">
    <source>
        <dbReference type="EMBL" id="EEX97672.1"/>
    </source>
</evidence>
<evidence type="ECO:0000259" key="8">
    <source>
        <dbReference type="Pfam" id="PF23914"/>
    </source>
</evidence>
<name>A0ABM9ZDC6_9HYPH</name>
<evidence type="ECO:0000313" key="10">
    <source>
        <dbReference type="Proteomes" id="UP000003990"/>
    </source>
</evidence>
<feature type="transmembrane region" description="Helical" evidence="7">
    <location>
        <begin position="30"/>
        <end position="49"/>
    </location>
</feature>
<dbReference type="InterPro" id="IPR056413">
    <property type="entry name" value="TPR_CcmH_CycH"/>
</dbReference>
<protein>
    <submittedName>
        <fullName evidence="9">Cytochrome c-type biogenesis protein cycH</fullName>
    </submittedName>
</protein>
<dbReference type="Pfam" id="PF23914">
    <property type="entry name" value="TPR_CcmH_CycH"/>
    <property type="match status" value="1"/>
</dbReference>
<feature type="transmembrane region" description="Helical" evidence="7">
    <location>
        <begin position="121"/>
        <end position="141"/>
    </location>
</feature>
<dbReference type="InterPro" id="IPR011990">
    <property type="entry name" value="TPR-like_helical_dom_sf"/>
</dbReference>
<accession>A0ABM9ZDC6</accession>
<proteinExistence type="predicted"/>
<comment type="subcellular location">
    <subcellularLocation>
        <location evidence="1">Cell envelope</location>
    </subcellularLocation>
</comment>
<dbReference type="InterPro" id="IPR017560">
    <property type="entry name" value="Cyt_c_biogenesis_CcmI"/>
</dbReference>
<keyword evidence="7" id="KW-1133">Transmembrane helix</keyword>
<keyword evidence="3" id="KW-0201">Cytochrome c-type biogenesis</keyword>
<dbReference type="InterPro" id="IPR051263">
    <property type="entry name" value="C-type_cytochrome_biogenesis"/>
</dbReference>
<dbReference type="SUPFAM" id="SSF48452">
    <property type="entry name" value="TPR-like"/>
    <property type="match status" value="1"/>
</dbReference>
<keyword evidence="4" id="KW-0802">TPR repeat</keyword>
<keyword evidence="10" id="KW-1185">Reference proteome</keyword>
<gene>
    <name evidence="9" type="ORF">BAIG_02060</name>
</gene>
<dbReference type="PANTHER" id="PTHR47870">
    <property type="entry name" value="CYTOCHROME C-TYPE BIOGENESIS PROTEIN CCMH"/>
    <property type="match status" value="1"/>
</dbReference>
<feature type="coiled-coil region" evidence="5">
    <location>
        <begin position="57"/>
        <end position="105"/>
    </location>
</feature>
<keyword evidence="7" id="KW-0812">Transmembrane</keyword>
<dbReference type="NCBIfam" id="TIGR03142">
    <property type="entry name" value="cytochro_ccmI"/>
    <property type="match status" value="1"/>
</dbReference>